<dbReference type="PANTHER" id="PTHR38111">
    <property type="entry name" value="ZN(2)-C6 FUNGAL-TYPE DOMAIN-CONTAINING PROTEIN-RELATED"/>
    <property type="match status" value="1"/>
</dbReference>
<keyword evidence="4" id="KW-1185">Reference proteome</keyword>
<dbReference type="Proteomes" id="UP000266234">
    <property type="component" value="Unassembled WGS sequence"/>
</dbReference>
<comment type="caution">
    <text evidence="3">The sequence shown here is derived from an EMBL/GenBank/DDBJ whole genome shotgun (WGS) entry which is preliminary data.</text>
</comment>
<gene>
    <name evidence="3" type="ORF">FLONG3_4852</name>
</gene>
<protein>
    <submittedName>
        <fullName evidence="3">Uncharacterized protein</fullName>
    </submittedName>
</protein>
<evidence type="ECO:0000313" key="3">
    <source>
        <dbReference type="EMBL" id="RGP77023.1"/>
    </source>
</evidence>
<dbReference type="STRING" id="694270.A0A395SX20"/>
<dbReference type="AlphaFoldDB" id="A0A395SX20"/>
<dbReference type="EMBL" id="PXOG01000102">
    <property type="protein sequence ID" value="RGP77023.1"/>
    <property type="molecule type" value="Genomic_DNA"/>
</dbReference>
<feature type="compositionally biased region" description="Basic residues" evidence="2">
    <location>
        <begin position="46"/>
        <end position="55"/>
    </location>
</feature>
<evidence type="ECO:0000256" key="1">
    <source>
        <dbReference type="ARBA" id="ARBA00023242"/>
    </source>
</evidence>
<organism evidence="3 4">
    <name type="scientific">Fusarium longipes</name>
    <dbReference type="NCBI Taxonomy" id="694270"/>
    <lineage>
        <taxon>Eukaryota</taxon>
        <taxon>Fungi</taxon>
        <taxon>Dikarya</taxon>
        <taxon>Ascomycota</taxon>
        <taxon>Pezizomycotina</taxon>
        <taxon>Sordariomycetes</taxon>
        <taxon>Hypocreomycetidae</taxon>
        <taxon>Hypocreales</taxon>
        <taxon>Nectriaceae</taxon>
        <taxon>Fusarium</taxon>
    </lineage>
</organism>
<sequence>MKDNAAASGQDHCGEERPTCLQCQRGGRACPGYAREMKFVDEGPKIKNRHRTKNRRLADSTRERATTKKAVPKQLEREKQDHIAEVNLMLVRPGTMKAQRDQIVYSFVSALFPLGSSDVQTSFFGSWLWHLPPRLGNSTVLDHAALSVAWAYFARMFGDKTALQNAEISYAYAVKNLALAISDPNQQLTSNVLCATLLLGHYETFVNVSYAWIRHAGGAARLMQLRGAECCYSSAFEYSMFLTCRGAIIAEALNSRKPCVLEAESWQKIPDGLIEFPLLPRSPHMYHEIFSYFAAIPGLESRVQQCKENTRLPLLRIARKLQQDMQQWYQKFTSLDGGSRKPQIVSPVSKSCPVHSRYEYRDILSASILTTYYAYMILLGQILYTLNPDDTEIQRSFDLAISICMSIDYCLHAGYCGTQTMRFSLPIAHSALPSQYHQWTNAWMGRFSALMEATMIQPLYS</sequence>
<evidence type="ECO:0000313" key="4">
    <source>
        <dbReference type="Proteomes" id="UP000266234"/>
    </source>
</evidence>
<dbReference type="OrthoDB" id="3525185at2759"/>
<feature type="region of interest" description="Disordered" evidence="2">
    <location>
        <begin position="41"/>
        <end position="73"/>
    </location>
</feature>
<dbReference type="PANTHER" id="PTHR38111:SF6">
    <property type="entry name" value="FINGER DOMAIN PROTEIN, PUTATIVE (AFU_ORTHOLOGUE AFUA_8G01940)-RELATED"/>
    <property type="match status" value="1"/>
</dbReference>
<accession>A0A395SX20</accession>
<proteinExistence type="predicted"/>
<feature type="compositionally biased region" description="Basic and acidic residues" evidence="2">
    <location>
        <begin position="56"/>
        <end position="66"/>
    </location>
</feature>
<dbReference type="InterPro" id="IPR021858">
    <property type="entry name" value="Fun_TF"/>
</dbReference>
<name>A0A395SX20_9HYPO</name>
<dbReference type="InterPro" id="IPR053178">
    <property type="entry name" value="Osmoadaptation_assoc"/>
</dbReference>
<dbReference type="Pfam" id="PF11951">
    <property type="entry name" value="Fungal_trans_2"/>
    <property type="match status" value="1"/>
</dbReference>
<reference evidence="3 4" key="1">
    <citation type="journal article" date="2018" name="PLoS Pathog.">
        <title>Evolution of structural diversity of trichothecenes, a family of toxins produced by plant pathogenic and entomopathogenic fungi.</title>
        <authorList>
            <person name="Proctor R.H."/>
            <person name="McCormick S.P."/>
            <person name="Kim H.S."/>
            <person name="Cardoza R.E."/>
            <person name="Stanley A.M."/>
            <person name="Lindo L."/>
            <person name="Kelly A."/>
            <person name="Brown D.W."/>
            <person name="Lee T."/>
            <person name="Vaughan M.M."/>
            <person name="Alexander N.J."/>
            <person name="Busman M."/>
            <person name="Gutierrez S."/>
        </authorList>
    </citation>
    <scope>NUCLEOTIDE SEQUENCE [LARGE SCALE GENOMIC DNA]</scope>
    <source>
        <strain evidence="3 4">NRRL 20695</strain>
    </source>
</reference>
<keyword evidence="1" id="KW-0539">Nucleus</keyword>
<evidence type="ECO:0000256" key="2">
    <source>
        <dbReference type="SAM" id="MobiDB-lite"/>
    </source>
</evidence>